<feature type="domain" description="Chaplin" evidence="6">
    <location>
        <begin position="311"/>
        <end position="351"/>
    </location>
</feature>
<keyword evidence="4" id="KW-0812">Transmembrane</keyword>
<dbReference type="Proteomes" id="UP001165135">
    <property type="component" value="Unassembled WGS sequence"/>
</dbReference>
<evidence type="ECO:0000256" key="1">
    <source>
        <dbReference type="ARBA" id="ARBA00022512"/>
    </source>
</evidence>
<accession>A0A9W6RPM0</accession>
<feature type="domain" description="Chaplin" evidence="6">
    <location>
        <begin position="34"/>
        <end position="74"/>
    </location>
</feature>
<evidence type="ECO:0000259" key="6">
    <source>
        <dbReference type="PROSITE" id="PS51884"/>
    </source>
</evidence>
<evidence type="ECO:0000256" key="5">
    <source>
        <dbReference type="SAM" id="SignalP"/>
    </source>
</evidence>
<dbReference type="Pfam" id="PF03777">
    <property type="entry name" value="ChpA-C"/>
    <property type="match status" value="6"/>
</dbReference>
<sequence>MRMWAKGAAGATLLTASFVALGAVPALADGTDGDGSVLGGNQVNAPISVPVNVSGNSVAAIGHAVAGSRGGAAVNGYRFGGGNGHTSGRHSIGGGNQINAPITAPINACGNAVAVIGGSLAGCRGGAAVTGYRLSGGHGHTSGRHSVLGGNQVNAPITAPVNICGNTAAVIGDALAGCRGGAGVAPSGYRTSGGGRTSGRHSILGGNQVHAPVNAPINVCGNAIGNALAGCQGGASVGGPGGYYGHHGFHGRTSGVGSIGGGNQVHAPITAPVDVCGNAAAVLGRAVAGCQGALPGAYPSSGGFHGRTSGVGSIGGGNQVHAPITAPVDACGNAVAVVGHALGSCGATSGGYGDDCVTPYSARMSGLPQLPVDPASLRTGALPVAMGATPALPKLPQGMNLQSAGVANPLGGGLNVPVVGGPPKQLPPVGLAAAESSTSARNGALMALALGGMFAASAGTISVARRLGRRSGR</sequence>
<feature type="chain" id="PRO_5040796650" description="Chaplin domain-containing protein" evidence="5">
    <location>
        <begin position="29"/>
        <end position="473"/>
    </location>
</feature>
<keyword evidence="4" id="KW-0472">Membrane</keyword>
<keyword evidence="3" id="KW-0034">Amyloid</keyword>
<evidence type="ECO:0000256" key="3">
    <source>
        <dbReference type="ARBA" id="ARBA00023087"/>
    </source>
</evidence>
<evidence type="ECO:0000256" key="2">
    <source>
        <dbReference type="ARBA" id="ARBA00022889"/>
    </source>
</evidence>
<dbReference type="InterPro" id="IPR005528">
    <property type="entry name" value="ChpA-H"/>
</dbReference>
<dbReference type="AlphaFoldDB" id="A0A9W6RPM0"/>
<protein>
    <recommendedName>
        <fullName evidence="6">Chaplin domain-containing protein</fullName>
    </recommendedName>
</protein>
<proteinExistence type="predicted"/>
<dbReference type="GO" id="GO:0007155">
    <property type="term" value="P:cell adhesion"/>
    <property type="evidence" value="ECO:0007669"/>
    <property type="project" value="UniProtKB-KW"/>
</dbReference>
<dbReference type="RefSeq" id="WP_285631566.1">
    <property type="nucleotide sequence ID" value="NZ_BSTJ01000012.1"/>
</dbReference>
<keyword evidence="4" id="KW-1133">Transmembrane helix</keyword>
<comment type="caution">
    <text evidence="7">The sequence shown here is derived from an EMBL/GenBank/DDBJ whole genome shotgun (WGS) entry which is preliminary data.</text>
</comment>
<keyword evidence="1" id="KW-0964">Secreted</keyword>
<organism evidence="7 8">
    <name type="scientific">Actinoallomurus iriomotensis</name>
    <dbReference type="NCBI Taxonomy" id="478107"/>
    <lineage>
        <taxon>Bacteria</taxon>
        <taxon>Bacillati</taxon>
        <taxon>Actinomycetota</taxon>
        <taxon>Actinomycetes</taxon>
        <taxon>Streptosporangiales</taxon>
        <taxon>Thermomonosporaceae</taxon>
        <taxon>Actinoallomurus</taxon>
    </lineage>
</organism>
<evidence type="ECO:0000256" key="4">
    <source>
        <dbReference type="SAM" id="Phobius"/>
    </source>
</evidence>
<name>A0A9W6RPM0_9ACTN</name>
<feature type="domain" description="Chaplin" evidence="6">
    <location>
        <begin position="144"/>
        <end position="184"/>
    </location>
</feature>
<evidence type="ECO:0000313" key="7">
    <source>
        <dbReference type="EMBL" id="GLY79696.1"/>
    </source>
</evidence>
<evidence type="ECO:0000313" key="8">
    <source>
        <dbReference type="Proteomes" id="UP001165135"/>
    </source>
</evidence>
<keyword evidence="1" id="KW-0134">Cell wall</keyword>
<dbReference type="PROSITE" id="PS51884">
    <property type="entry name" value="CHAPLIN"/>
    <property type="match status" value="6"/>
</dbReference>
<keyword evidence="2" id="KW-0130">Cell adhesion</keyword>
<feature type="transmembrane region" description="Helical" evidence="4">
    <location>
        <begin position="444"/>
        <end position="464"/>
    </location>
</feature>
<keyword evidence="5" id="KW-0732">Signal</keyword>
<reference evidence="7" key="1">
    <citation type="submission" date="2023-03" db="EMBL/GenBank/DDBJ databases">
        <title>Actinoallomurus iriomotensis NBRC 103681.</title>
        <authorList>
            <person name="Ichikawa N."/>
            <person name="Sato H."/>
            <person name="Tonouchi N."/>
        </authorList>
    </citation>
    <scope>NUCLEOTIDE SEQUENCE</scope>
    <source>
        <strain evidence="7">NBRC 103681</strain>
    </source>
</reference>
<feature type="domain" description="Chaplin" evidence="6">
    <location>
        <begin position="200"/>
        <end position="240"/>
    </location>
</feature>
<gene>
    <name evidence="7" type="ORF">Airi01_079630</name>
</gene>
<feature type="signal peptide" evidence="5">
    <location>
        <begin position="1"/>
        <end position="28"/>
    </location>
</feature>
<feature type="domain" description="Chaplin" evidence="6">
    <location>
        <begin position="89"/>
        <end position="129"/>
    </location>
</feature>
<dbReference type="EMBL" id="BSTJ01000012">
    <property type="protein sequence ID" value="GLY79696.1"/>
    <property type="molecule type" value="Genomic_DNA"/>
</dbReference>
<feature type="domain" description="Chaplin" evidence="6">
    <location>
        <begin position="256"/>
        <end position="296"/>
    </location>
</feature>